<evidence type="ECO:0000313" key="3">
    <source>
        <dbReference type="Proteomes" id="UP001260072"/>
    </source>
</evidence>
<accession>A0ABU1FJ60</accession>
<gene>
    <name evidence="2" type="ORF">RH861_05370</name>
</gene>
<dbReference type="Proteomes" id="UP001260072">
    <property type="component" value="Unassembled WGS sequence"/>
</dbReference>
<comment type="caution">
    <text evidence="2">The sequence shown here is derived from an EMBL/GenBank/DDBJ whole genome shotgun (WGS) entry which is preliminary data.</text>
</comment>
<dbReference type="EMBL" id="JAVKGS010000001">
    <property type="protein sequence ID" value="MDR5691491.1"/>
    <property type="molecule type" value="Genomic_DNA"/>
</dbReference>
<dbReference type="InterPro" id="IPR029010">
    <property type="entry name" value="ThuA-like"/>
</dbReference>
<evidence type="ECO:0000259" key="1">
    <source>
        <dbReference type="Pfam" id="PF06283"/>
    </source>
</evidence>
<dbReference type="Gene3D" id="3.40.50.880">
    <property type="match status" value="1"/>
</dbReference>
<protein>
    <submittedName>
        <fullName evidence="2">ThuA domain-containing protein</fullName>
    </submittedName>
</protein>
<feature type="domain" description="ThuA-like" evidence="1">
    <location>
        <begin position="31"/>
        <end position="234"/>
    </location>
</feature>
<evidence type="ECO:0000313" key="2">
    <source>
        <dbReference type="EMBL" id="MDR5691491.1"/>
    </source>
</evidence>
<sequence>MSPSTVDSPTEGAPMRAIILSGSGRYADPWHPYPDTTERLAAIVGEAGFDVEVREDVDAALATLGDDVRLLVVNAGDPDSPLPEGVDAAASDGATVDDTALAAAVDRGIGILAVHSAASSLRDHPTFHRALGGRWEDDVSWHPPFGEARVHLIGNHPIREGLEDFTLEDERYTGLRLHDVIEPIAEHEEGGFRYPLVWAREFGRSRLVYDALGHDTRSYDSAEHRVLLARALDWLSHVPAPTGGWTGVSPA</sequence>
<proteinExistence type="predicted"/>
<name>A0ABU1FJ60_9MICO</name>
<keyword evidence="3" id="KW-1185">Reference proteome</keyword>
<organism evidence="2 3">
    <name type="scientific">Agromyces indicus</name>
    <dbReference type="NCBI Taxonomy" id="758919"/>
    <lineage>
        <taxon>Bacteria</taxon>
        <taxon>Bacillati</taxon>
        <taxon>Actinomycetota</taxon>
        <taxon>Actinomycetes</taxon>
        <taxon>Micrococcales</taxon>
        <taxon>Microbacteriaceae</taxon>
        <taxon>Agromyces</taxon>
    </lineage>
</organism>
<dbReference type="Pfam" id="PF06283">
    <property type="entry name" value="ThuA"/>
    <property type="match status" value="1"/>
</dbReference>
<reference evidence="3" key="1">
    <citation type="submission" date="2023-07" db="EMBL/GenBank/DDBJ databases">
        <title>Description of three actinobacteria isolated from air of manufacturing shop in a pharmaceutical factory.</title>
        <authorList>
            <person name="Zhang D.-F."/>
        </authorList>
    </citation>
    <scope>NUCLEOTIDE SEQUENCE [LARGE SCALE GENOMIC DNA]</scope>
    <source>
        <strain evidence="3">CCTCC AB 2011122</strain>
    </source>
</reference>
<dbReference type="RefSeq" id="WP_310520104.1">
    <property type="nucleotide sequence ID" value="NZ_BAABBS010000003.1"/>
</dbReference>
<dbReference type="SUPFAM" id="SSF52317">
    <property type="entry name" value="Class I glutamine amidotransferase-like"/>
    <property type="match status" value="1"/>
</dbReference>
<dbReference type="InterPro" id="IPR029062">
    <property type="entry name" value="Class_I_gatase-like"/>
</dbReference>